<name>A0AAI9ZHS5_9PEZI</name>
<comment type="caution">
    <text evidence="2">The sequence shown here is derived from an EMBL/GenBank/DDBJ whole genome shotgun (WGS) entry which is preliminary data.</text>
</comment>
<evidence type="ECO:0000313" key="3">
    <source>
        <dbReference type="Proteomes" id="UP001243989"/>
    </source>
</evidence>
<keyword evidence="3" id="KW-1185">Reference proteome</keyword>
<sequence>MRLLSLLTFCLVAYGLAIPSPAEISVRDPGTTITVGDDSFSSAGIFSRDQSEAWAQAEKVVGHPLEHNKYYYFMSCNRAYRNDRLTTQPYLRYVIDRTDCVHVGLVIGKTSRLFKRFEAEYLHVRVDLDNRPDEWYQSRSNWDGPIGEQRITYGGESKSVKIKKLWEAGKQWVEQAGNRMDADWNCLRYYDRLVSLI</sequence>
<feature type="signal peptide" evidence="1">
    <location>
        <begin position="1"/>
        <end position="17"/>
    </location>
</feature>
<evidence type="ECO:0000313" key="2">
    <source>
        <dbReference type="EMBL" id="KAK1624822.1"/>
    </source>
</evidence>
<keyword evidence="1" id="KW-0732">Signal</keyword>
<accession>A0AAI9ZHS5</accession>
<organism evidence="2 3">
    <name type="scientific">Colletotrichum phormii</name>
    <dbReference type="NCBI Taxonomy" id="359342"/>
    <lineage>
        <taxon>Eukaryota</taxon>
        <taxon>Fungi</taxon>
        <taxon>Dikarya</taxon>
        <taxon>Ascomycota</taxon>
        <taxon>Pezizomycotina</taxon>
        <taxon>Sordariomycetes</taxon>
        <taxon>Hypocreomycetidae</taxon>
        <taxon>Glomerellales</taxon>
        <taxon>Glomerellaceae</taxon>
        <taxon>Colletotrichum</taxon>
        <taxon>Colletotrichum acutatum species complex</taxon>
    </lineage>
</organism>
<evidence type="ECO:0000256" key="1">
    <source>
        <dbReference type="SAM" id="SignalP"/>
    </source>
</evidence>
<gene>
    <name evidence="2" type="ORF">BDP81DRAFT_398039</name>
</gene>
<proteinExistence type="predicted"/>
<protein>
    <submittedName>
        <fullName evidence="2">Uncharacterized protein</fullName>
    </submittedName>
</protein>
<dbReference type="Proteomes" id="UP001243989">
    <property type="component" value="Unassembled WGS sequence"/>
</dbReference>
<dbReference type="AlphaFoldDB" id="A0AAI9ZHS5"/>
<feature type="chain" id="PRO_5042518960" evidence="1">
    <location>
        <begin position="18"/>
        <end position="197"/>
    </location>
</feature>
<dbReference type="EMBL" id="JAHMHQ010000022">
    <property type="protein sequence ID" value="KAK1624822.1"/>
    <property type="molecule type" value="Genomic_DNA"/>
</dbReference>
<dbReference type="GeneID" id="85473261"/>
<reference evidence="2" key="1">
    <citation type="submission" date="2021-06" db="EMBL/GenBank/DDBJ databases">
        <title>Comparative genomics, transcriptomics and evolutionary studies reveal genomic signatures of adaptation to plant cell wall in hemibiotrophic fungi.</title>
        <authorList>
            <consortium name="DOE Joint Genome Institute"/>
            <person name="Baroncelli R."/>
            <person name="Diaz J.F."/>
            <person name="Benocci T."/>
            <person name="Peng M."/>
            <person name="Battaglia E."/>
            <person name="Haridas S."/>
            <person name="Andreopoulos W."/>
            <person name="Labutti K."/>
            <person name="Pangilinan J."/>
            <person name="Floch G.L."/>
            <person name="Makela M.R."/>
            <person name="Henrissat B."/>
            <person name="Grigoriev I.V."/>
            <person name="Crouch J.A."/>
            <person name="De Vries R.P."/>
            <person name="Sukno S.A."/>
            <person name="Thon M.R."/>
        </authorList>
    </citation>
    <scope>NUCLEOTIDE SEQUENCE</scope>
    <source>
        <strain evidence="2">CBS 102054</strain>
    </source>
</reference>
<dbReference type="RefSeq" id="XP_060440817.1">
    <property type="nucleotide sequence ID" value="XM_060588399.1"/>
</dbReference>